<dbReference type="Pfam" id="PF04578">
    <property type="entry name" value="DUF594"/>
    <property type="match status" value="1"/>
</dbReference>
<keyword evidence="2" id="KW-1133">Transmembrane helix</keyword>
<name>A0A2T8KL58_9POAL</name>
<sequence>MRTLRDSQVCVCDQRWCELSYPPAAAQDQHSLVSHAQNLWNDWEIQCLVLVSFSLQVFLLFSAVFRKLYRSVVLSVLLWLAYLSADTVAVYLLGRLTLLVGDDPRHQIVLFWAPFLLLHLGGQETITAFSMEDCALWKRHLLNLATQVSLAIYVVCRQWRGGDKQLVAPTTLMFIAGMTSYAARIVALKRAQPTSLMSLSESSNVIYTFMPDHIEHRMSNYYDKLASIISHKQERNFEKVMELATNGFSLSLDFLMDVGKGYLTAPTFLTACSRESEEIILRCRSSDTDDMSFKLAEIHLSLIYDHLYTKFGGNLMAACCRLTTFALTSIALVLFVVSTRLDHKGNTYYKTADITISYILLVGAIALEISSVLLWLLSSYSPWKFLGTSSVASRVLYSIIKYLRPLESRVEWSGKMQQLNMVDWCIQERQTTAGWLERMKRRVGIEGRACNKPVEVSADLKNLVLHKMLQTLHAISSRRSELDLTKFHGQWAQLWVNHHSFSQSRLPKVVQHVSNLIEVLARTKKKKESSEAPQRAPEVSMFQDLGFVKSVFLWHLVTDLCLQDDQADTDTTPATEFLVDTTYATAILDDQADTDTGTTPATATLDDQADTDTTTTTASSSSSKDYKLKSSIRELSNYVMYLLVKCKAMVTVYDIDSLNGIRWKFLNSLVIIIDQQVGRRHILLNIQQCYNEYDVLSEANEITREDDVLSEAKKISREFLRMGKEEEGLWDLIAMVWVEMLCYIAFNCDAAFHTKQLCAGGEFVTHVKMLLVILNFSF</sequence>
<keyword evidence="2" id="KW-0812">Transmembrane</keyword>
<protein>
    <recommendedName>
        <fullName evidence="3">DUF4220 domain-containing protein</fullName>
    </recommendedName>
</protein>
<feature type="transmembrane region" description="Helical" evidence="2">
    <location>
        <begin position="108"/>
        <end position="129"/>
    </location>
</feature>
<proteinExistence type="predicted"/>
<dbReference type="Proteomes" id="UP000243499">
    <property type="component" value="Chromosome 3"/>
</dbReference>
<evidence type="ECO:0000313" key="4">
    <source>
        <dbReference type="EMBL" id="PVH62925.1"/>
    </source>
</evidence>
<dbReference type="Pfam" id="PF13968">
    <property type="entry name" value="DUF4220"/>
    <property type="match status" value="1"/>
</dbReference>
<feature type="domain" description="DUF4220" evidence="3">
    <location>
        <begin position="79"/>
        <end position="423"/>
    </location>
</feature>
<dbReference type="EMBL" id="CM008048">
    <property type="protein sequence ID" value="PVH62925.1"/>
    <property type="molecule type" value="Genomic_DNA"/>
</dbReference>
<evidence type="ECO:0000256" key="2">
    <source>
        <dbReference type="SAM" id="Phobius"/>
    </source>
</evidence>
<feature type="transmembrane region" description="Helical" evidence="2">
    <location>
        <begin position="43"/>
        <end position="65"/>
    </location>
</feature>
<dbReference type="InterPro" id="IPR007658">
    <property type="entry name" value="DUF594"/>
</dbReference>
<dbReference type="Gramene" id="PVH62925">
    <property type="protein sequence ID" value="PVH62925"/>
    <property type="gene ID" value="PAHAL_3G431000"/>
</dbReference>
<accession>A0A2T8KL58</accession>
<organism evidence="4">
    <name type="scientific">Panicum hallii</name>
    <dbReference type="NCBI Taxonomy" id="206008"/>
    <lineage>
        <taxon>Eukaryota</taxon>
        <taxon>Viridiplantae</taxon>
        <taxon>Streptophyta</taxon>
        <taxon>Embryophyta</taxon>
        <taxon>Tracheophyta</taxon>
        <taxon>Spermatophyta</taxon>
        <taxon>Magnoliopsida</taxon>
        <taxon>Liliopsida</taxon>
        <taxon>Poales</taxon>
        <taxon>Poaceae</taxon>
        <taxon>PACMAD clade</taxon>
        <taxon>Panicoideae</taxon>
        <taxon>Panicodae</taxon>
        <taxon>Paniceae</taxon>
        <taxon>Panicinae</taxon>
        <taxon>Panicum</taxon>
        <taxon>Panicum sect. Panicum</taxon>
    </lineage>
</organism>
<feature type="transmembrane region" description="Helical" evidence="2">
    <location>
        <begin position="356"/>
        <end position="377"/>
    </location>
</feature>
<feature type="transmembrane region" description="Helical" evidence="2">
    <location>
        <begin position="72"/>
        <end position="93"/>
    </location>
</feature>
<feature type="transmembrane region" description="Helical" evidence="2">
    <location>
        <begin position="315"/>
        <end position="336"/>
    </location>
</feature>
<gene>
    <name evidence="4" type="ORF">PAHAL_3G431000</name>
</gene>
<dbReference type="InterPro" id="IPR025315">
    <property type="entry name" value="DUF4220"/>
</dbReference>
<feature type="transmembrane region" description="Helical" evidence="2">
    <location>
        <begin position="166"/>
        <end position="187"/>
    </location>
</feature>
<evidence type="ECO:0000256" key="1">
    <source>
        <dbReference type="SAM" id="MobiDB-lite"/>
    </source>
</evidence>
<dbReference type="PANTHER" id="PTHR31325">
    <property type="entry name" value="OS01G0798800 PROTEIN-RELATED"/>
    <property type="match status" value="1"/>
</dbReference>
<keyword evidence="2" id="KW-0472">Membrane</keyword>
<evidence type="ECO:0000259" key="3">
    <source>
        <dbReference type="Pfam" id="PF13968"/>
    </source>
</evidence>
<dbReference type="AlphaFoldDB" id="A0A2T8KL58"/>
<reference evidence="4" key="1">
    <citation type="submission" date="2018-04" db="EMBL/GenBank/DDBJ databases">
        <title>WGS assembly of Panicum hallii.</title>
        <authorList>
            <person name="Lovell J."/>
            <person name="Jenkins J."/>
            <person name="Lowry D."/>
            <person name="Mamidi S."/>
            <person name="Sreedasyam A."/>
            <person name="Weng X."/>
            <person name="Barry K."/>
            <person name="Bonette J."/>
            <person name="Campitelli B."/>
            <person name="Daum C."/>
            <person name="Gordon S."/>
            <person name="Gould B."/>
            <person name="Lipzen A."/>
            <person name="Macqueen A."/>
            <person name="Palacio-Mejia J."/>
            <person name="Plott C."/>
            <person name="Shakirov E."/>
            <person name="Shu S."/>
            <person name="Yoshinaga Y."/>
            <person name="Zane M."/>
            <person name="Rokhsar D."/>
            <person name="Grimwood J."/>
            <person name="Schmutz J."/>
            <person name="Juenger T."/>
        </authorList>
    </citation>
    <scope>NUCLEOTIDE SEQUENCE [LARGE SCALE GENOMIC DNA]</scope>
    <source>
        <strain evidence="4">FIL2</strain>
    </source>
</reference>
<feature type="region of interest" description="Disordered" evidence="1">
    <location>
        <begin position="594"/>
        <end position="622"/>
    </location>
</feature>